<keyword evidence="1" id="KW-1133">Transmembrane helix</keyword>
<dbReference type="EMBL" id="JARJCM010000221">
    <property type="protein sequence ID" value="KAJ7021898.1"/>
    <property type="molecule type" value="Genomic_DNA"/>
</dbReference>
<dbReference type="SUPFAM" id="SSF48371">
    <property type="entry name" value="ARM repeat"/>
    <property type="match status" value="1"/>
</dbReference>
<gene>
    <name evidence="2" type="ORF">C8F04DRAFT_1139696</name>
</gene>
<comment type="caution">
    <text evidence="2">The sequence shown here is derived from an EMBL/GenBank/DDBJ whole genome shotgun (WGS) entry which is preliminary data.</text>
</comment>
<dbReference type="Proteomes" id="UP001218188">
    <property type="component" value="Unassembled WGS sequence"/>
</dbReference>
<dbReference type="AlphaFoldDB" id="A0AAD6S6A7"/>
<protein>
    <submittedName>
        <fullName evidence="2">Uncharacterized protein</fullName>
    </submittedName>
</protein>
<feature type="transmembrane region" description="Helical" evidence="1">
    <location>
        <begin position="48"/>
        <end position="72"/>
    </location>
</feature>
<accession>A0AAD6S6A7</accession>
<evidence type="ECO:0000256" key="1">
    <source>
        <dbReference type="SAM" id="Phobius"/>
    </source>
</evidence>
<organism evidence="2 3">
    <name type="scientific">Mycena alexandri</name>
    <dbReference type="NCBI Taxonomy" id="1745969"/>
    <lineage>
        <taxon>Eukaryota</taxon>
        <taxon>Fungi</taxon>
        <taxon>Dikarya</taxon>
        <taxon>Basidiomycota</taxon>
        <taxon>Agaricomycotina</taxon>
        <taxon>Agaricomycetes</taxon>
        <taxon>Agaricomycetidae</taxon>
        <taxon>Agaricales</taxon>
        <taxon>Marasmiineae</taxon>
        <taxon>Mycenaceae</taxon>
        <taxon>Mycena</taxon>
    </lineage>
</organism>
<keyword evidence="1" id="KW-0812">Transmembrane</keyword>
<keyword evidence="1" id="KW-0472">Membrane</keyword>
<feature type="transmembrane region" description="Helical" evidence="1">
    <location>
        <begin position="191"/>
        <end position="213"/>
    </location>
</feature>
<keyword evidence="3" id="KW-1185">Reference proteome</keyword>
<name>A0AAD6S6A7_9AGAR</name>
<dbReference type="InterPro" id="IPR011989">
    <property type="entry name" value="ARM-like"/>
</dbReference>
<reference evidence="2" key="1">
    <citation type="submission" date="2023-03" db="EMBL/GenBank/DDBJ databases">
        <title>Massive genome expansion in bonnet fungi (Mycena s.s.) driven by repeated elements and novel gene families across ecological guilds.</title>
        <authorList>
            <consortium name="Lawrence Berkeley National Laboratory"/>
            <person name="Harder C.B."/>
            <person name="Miyauchi S."/>
            <person name="Viragh M."/>
            <person name="Kuo A."/>
            <person name="Thoen E."/>
            <person name="Andreopoulos B."/>
            <person name="Lu D."/>
            <person name="Skrede I."/>
            <person name="Drula E."/>
            <person name="Henrissat B."/>
            <person name="Morin E."/>
            <person name="Kohler A."/>
            <person name="Barry K."/>
            <person name="LaButti K."/>
            <person name="Morin E."/>
            <person name="Salamov A."/>
            <person name="Lipzen A."/>
            <person name="Mereny Z."/>
            <person name="Hegedus B."/>
            <person name="Baldrian P."/>
            <person name="Stursova M."/>
            <person name="Weitz H."/>
            <person name="Taylor A."/>
            <person name="Grigoriev I.V."/>
            <person name="Nagy L.G."/>
            <person name="Martin F."/>
            <person name="Kauserud H."/>
        </authorList>
    </citation>
    <scope>NUCLEOTIDE SEQUENCE</scope>
    <source>
        <strain evidence="2">CBHHK200</strain>
    </source>
</reference>
<evidence type="ECO:0000313" key="3">
    <source>
        <dbReference type="Proteomes" id="UP001218188"/>
    </source>
</evidence>
<evidence type="ECO:0000313" key="2">
    <source>
        <dbReference type="EMBL" id="KAJ7021898.1"/>
    </source>
</evidence>
<dbReference type="Gene3D" id="1.25.10.10">
    <property type="entry name" value="Leucine-rich Repeat Variant"/>
    <property type="match status" value="1"/>
</dbReference>
<feature type="transmembrane region" description="Helical" evidence="1">
    <location>
        <begin position="103"/>
        <end position="124"/>
    </location>
</feature>
<proteinExistence type="predicted"/>
<sequence>MPPTETSEIIRFLQSHGDLDLMRVYSNTAQIAAARRLDEDSKDSGSRAAYMTGLAGIATFLAASQITFLQIATASPNCDGSVTRFLCGPHSITLQSTVVDLTYIALAWDTLGALISFFVAWGLADLGNRAKELMQEKRAVEEEIMAMSTGASGVSSRELDTSACLRRTTRLFRAIQLHRIRPPLSSRGHSWVIVVIFFGMLFFFVALLLQVIISLPERFWIPFLVLVTMVGCGLGWNGRHAGTLLWDQLRRKMQARARQDDSEATLEWRRDTVIEAIQQSLTPNRRNKMVQSGSHADKQLVLQLIRTAEENNIRTGINAFNAAELPRKLGDPDAGVRGAALRTVADWAQPLDSVSIKPVETNAHMYNSGAVQNAIASDGSHSQDILSMLKKEQHYERRSALEIVNALSKIGIVLVINDQCCSEIVPDADGVRDRLFNTPTIAQHVISSLVESNFNGDLREPSLQAIDSLAAYGNDAVKEMAKENILKLQNGAQLDKEVYLGIIGALARCEHLREGICTEDVMQGILSDVVNLQSRHRALDTISNLIICDKVVWGAFNEKSITAIISMAGTDDPQAHSSVLQIIRTFLQRGRVSNQTSIILERGAGAASSGHVRDLLRGSLLQVNSATPGAVSEISPSLLDAILEDLGKAHADARKLYIKIVEMIPWKDIQLLRIKTAKVVALLGNSNTEIVEATIQIIKHCAENDEFRRSIIERSLGVISTLLQGKPNQALKLISQLANYADARREMSDPRSGLVPTLMKMLQSNEPKLDQQTLTISEDWRISLESLLVLGLV</sequence>
<dbReference type="InterPro" id="IPR016024">
    <property type="entry name" value="ARM-type_fold"/>
</dbReference>